<dbReference type="SUPFAM" id="SSF143631">
    <property type="entry name" value="ApbE-like"/>
    <property type="match status" value="1"/>
</dbReference>
<evidence type="ECO:0000256" key="3">
    <source>
        <dbReference type="ARBA" id="ARBA00016337"/>
    </source>
</evidence>
<dbReference type="PIRSF" id="PIRSF006268">
    <property type="entry name" value="ApbE"/>
    <property type="match status" value="1"/>
</dbReference>
<sequence length="295" mass="32642">MGTRFRLTLSAPDEVTAHQRFDECRALLNSLENEWSPWIEGSDVWRINNAGAGRVDVSPHTYDLISRSLTVSELTRGAFDITFASVGHLYRYREHIRPSDTARKDALTKVSYKNLKLEPNHQLVLLKDGIRVDLGGVAKGESIEQLKALLLSKGIRSAYFSLGGDSYVLGKKGEYPWMLGIKHPRKEKEVIARIPLENIAVSTSGDYERFFMDEGTRVHHILSPVSGLPADEVMSVTVMGPDAWKTDALSTSVFIMGIKPGIQLIESLSGYDVIVVDKTGQIFASKGLVSPSNPK</sequence>
<evidence type="ECO:0000313" key="14">
    <source>
        <dbReference type="Proteomes" id="UP001161389"/>
    </source>
</evidence>
<keyword evidence="6 11" id="KW-0479">Metal-binding</keyword>
<dbReference type="GO" id="GO:0046872">
    <property type="term" value="F:metal ion binding"/>
    <property type="evidence" value="ECO:0007669"/>
    <property type="project" value="UniProtKB-UniRule"/>
</dbReference>
<evidence type="ECO:0000313" key="13">
    <source>
        <dbReference type="EMBL" id="GLQ30043.1"/>
    </source>
</evidence>
<dbReference type="PANTHER" id="PTHR30040">
    <property type="entry name" value="THIAMINE BIOSYNTHESIS LIPOPROTEIN APBE"/>
    <property type="match status" value="1"/>
</dbReference>
<feature type="binding site" evidence="12">
    <location>
        <position position="251"/>
    </location>
    <ligand>
        <name>Mg(2+)</name>
        <dbReference type="ChEBI" id="CHEBI:18420"/>
    </ligand>
</feature>
<gene>
    <name evidence="13" type="primary">apbE</name>
    <name evidence="13" type="ORF">GCM10007876_05210</name>
</gene>
<evidence type="ECO:0000256" key="4">
    <source>
        <dbReference type="ARBA" id="ARBA00022630"/>
    </source>
</evidence>
<dbReference type="PANTHER" id="PTHR30040:SF2">
    <property type="entry name" value="FAD:PROTEIN FMN TRANSFERASE"/>
    <property type="match status" value="1"/>
</dbReference>
<comment type="cofactor">
    <cofactor evidence="12">
        <name>Mg(2+)</name>
        <dbReference type="ChEBI" id="CHEBI:18420"/>
    </cofactor>
    <cofactor evidence="12">
        <name>Mn(2+)</name>
        <dbReference type="ChEBI" id="CHEBI:29035"/>
    </cofactor>
    <text evidence="12">Magnesium. Can also use manganese.</text>
</comment>
<evidence type="ECO:0000256" key="1">
    <source>
        <dbReference type="ARBA" id="ARBA00008282"/>
    </source>
</evidence>
<comment type="similarity">
    <text evidence="1 11">Belongs to the ApbE family.</text>
</comment>
<protein>
    <recommendedName>
        <fullName evidence="3 11">FAD:protein FMN transferase</fullName>
        <ecNumber evidence="2 11">2.7.1.180</ecNumber>
    </recommendedName>
    <alternativeName>
        <fullName evidence="9 11">Flavin transferase</fullName>
    </alternativeName>
</protein>
<dbReference type="Proteomes" id="UP001161389">
    <property type="component" value="Unassembled WGS sequence"/>
</dbReference>
<keyword evidence="4 11" id="KW-0285">Flavoprotein</keyword>
<feature type="binding site" evidence="12">
    <location>
        <position position="247"/>
    </location>
    <ligand>
        <name>Mg(2+)</name>
        <dbReference type="ChEBI" id="CHEBI:18420"/>
    </ligand>
</feature>
<dbReference type="EMBL" id="BSNM01000003">
    <property type="protein sequence ID" value="GLQ30043.1"/>
    <property type="molecule type" value="Genomic_DNA"/>
</dbReference>
<keyword evidence="7 11" id="KW-0274">FAD</keyword>
<evidence type="ECO:0000256" key="11">
    <source>
        <dbReference type="PIRNR" id="PIRNR006268"/>
    </source>
</evidence>
<evidence type="ECO:0000256" key="5">
    <source>
        <dbReference type="ARBA" id="ARBA00022679"/>
    </source>
</evidence>
<dbReference type="AlphaFoldDB" id="A0AA37W683"/>
<dbReference type="InterPro" id="IPR003374">
    <property type="entry name" value="ApbE-like_sf"/>
</dbReference>
<dbReference type="Gene3D" id="3.10.520.10">
    <property type="entry name" value="ApbE-like domains"/>
    <property type="match status" value="1"/>
</dbReference>
<reference evidence="13" key="2">
    <citation type="submission" date="2023-01" db="EMBL/GenBank/DDBJ databases">
        <title>Draft genome sequence of Litoribrevibacter albus strain NBRC 110071.</title>
        <authorList>
            <person name="Sun Q."/>
            <person name="Mori K."/>
        </authorList>
    </citation>
    <scope>NUCLEOTIDE SEQUENCE</scope>
    <source>
        <strain evidence="13">NBRC 110071</strain>
    </source>
</reference>
<dbReference type="Pfam" id="PF02424">
    <property type="entry name" value="ApbE"/>
    <property type="match status" value="1"/>
</dbReference>
<evidence type="ECO:0000256" key="8">
    <source>
        <dbReference type="ARBA" id="ARBA00022842"/>
    </source>
</evidence>
<evidence type="ECO:0000256" key="10">
    <source>
        <dbReference type="ARBA" id="ARBA00048540"/>
    </source>
</evidence>
<evidence type="ECO:0000256" key="7">
    <source>
        <dbReference type="ARBA" id="ARBA00022827"/>
    </source>
</evidence>
<reference evidence="13" key="1">
    <citation type="journal article" date="2014" name="Int. J. Syst. Evol. Microbiol.">
        <title>Complete genome sequence of Corynebacterium casei LMG S-19264T (=DSM 44701T), isolated from a smear-ripened cheese.</title>
        <authorList>
            <consortium name="US DOE Joint Genome Institute (JGI-PGF)"/>
            <person name="Walter F."/>
            <person name="Albersmeier A."/>
            <person name="Kalinowski J."/>
            <person name="Ruckert C."/>
        </authorList>
    </citation>
    <scope>NUCLEOTIDE SEQUENCE</scope>
    <source>
        <strain evidence="13">NBRC 110071</strain>
    </source>
</reference>
<evidence type="ECO:0000256" key="6">
    <source>
        <dbReference type="ARBA" id="ARBA00022723"/>
    </source>
</evidence>
<evidence type="ECO:0000256" key="2">
    <source>
        <dbReference type="ARBA" id="ARBA00011955"/>
    </source>
</evidence>
<proteinExistence type="inferred from homology"/>
<dbReference type="EC" id="2.7.1.180" evidence="2 11"/>
<organism evidence="13 14">
    <name type="scientific">Litoribrevibacter albus</name>
    <dbReference type="NCBI Taxonomy" id="1473156"/>
    <lineage>
        <taxon>Bacteria</taxon>
        <taxon>Pseudomonadati</taxon>
        <taxon>Pseudomonadota</taxon>
        <taxon>Gammaproteobacteria</taxon>
        <taxon>Oceanospirillales</taxon>
        <taxon>Oceanospirillaceae</taxon>
        <taxon>Litoribrevibacter</taxon>
    </lineage>
</organism>
<comment type="catalytic activity">
    <reaction evidence="10 11">
        <text>L-threonyl-[protein] + FAD = FMN-L-threonyl-[protein] + AMP + H(+)</text>
        <dbReference type="Rhea" id="RHEA:36847"/>
        <dbReference type="Rhea" id="RHEA-COMP:11060"/>
        <dbReference type="Rhea" id="RHEA-COMP:11061"/>
        <dbReference type="ChEBI" id="CHEBI:15378"/>
        <dbReference type="ChEBI" id="CHEBI:30013"/>
        <dbReference type="ChEBI" id="CHEBI:57692"/>
        <dbReference type="ChEBI" id="CHEBI:74257"/>
        <dbReference type="ChEBI" id="CHEBI:456215"/>
        <dbReference type="EC" id="2.7.1.180"/>
    </reaction>
</comment>
<dbReference type="InterPro" id="IPR024932">
    <property type="entry name" value="ApbE"/>
</dbReference>
<keyword evidence="14" id="KW-1185">Reference proteome</keyword>
<keyword evidence="5 11" id="KW-0808">Transferase</keyword>
<dbReference type="GO" id="GO:0016740">
    <property type="term" value="F:transferase activity"/>
    <property type="evidence" value="ECO:0007669"/>
    <property type="project" value="UniProtKB-UniRule"/>
</dbReference>
<comment type="caution">
    <text evidence="13">The sequence shown here is derived from an EMBL/GenBank/DDBJ whole genome shotgun (WGS) entry which is preliminary data.</text>
</comment>
<evidence type="ECO:0000256" key="12">
    <source>
        <dbReference type="PIRSR" id="PIRSR006268-2"/>
    </source>
</evidence>
<accession>A0AA37W683</accession>
<name>A0AA37W683_9GAMM</name>
<evidence type="ECO:0000256" key="9">
    <source>
        <dbReference type="ARBA" id="ARBA00031306"/>
    </source>
</evidence>
<feature type="binding site" evidence="12">
    <location>
        <position position="136"/>
    </location>
    <ligand>
        <name>Mg(2+)</name>
        <dbReference type="ChEBI" id="CHEBI:18420"/>
    </ligand>
</feature>
<keyword evidence="8 11" id="KW-0460">Magnesium</keyword>